<name>A0ABP8L4E6_9BURK</name>
<evidence type="ECO:0000313" key="2">
    <source>
        <dbReference type="EMBL" id="GAA4421869.1"/>
    </source>
</evidence>
<dbReference type="RefSeq" id="WP_345062157.1">
    <property type="nucleotide sequence ID" value="NZ_BAABEX010000007.1"/>
</dbReference>
<evidence type="ECO:0000313" key="3">
    <source>
        <dbReference type="Proteomes" id="UP001501788"/>
    </source>
</evidence>
<comment type="function">
    <text evidence="1">Decomposes hydrogen peroxide into water and oxygen; serves to protect cells from the toxic effects of hydrogen peroxide.</text>
</comment>
<dbReference type="SUPFAM" id="SSF56634">
    <property type="entry name" value="Heme-dependent catalase-like"/>
    <property type="match status" value="1"/>
</dbReference>
<organism evidence="2 3">
    <name type="scientific">Acidovorax lacteus</name>
    <dbReference type="NCBI Taxonomy" id="1924988"/>
    <lineage>
        <taxon>Bacteria</taxon>
        <taxon>Pseudomonadati</taxon>
        <taxon>Pseudomonadota</taxon>
        <taxon>Betaproteobacteria</taxon>
        <taxon>Burkholderiales</taxon>
        <taxon>Comamonadaceae</taxon>
        <taxon>Acidovorax</taxon>
    </lineage>
</organism>
<dbReference type="Proteomes" id="UP001501788">
    <property type="component" value="Unassembled WGS sequence"/>
</dbReference>
<evidence type="ECO:0000256" key="1">
    <source>
        <dbReference type="ARBA" id="ARBA00002974"/>
    </source>
</evidence>
<reference evidence="3" key="1">
    <citation type="journal article" date="2019" name="Int. J. Syst. Evol. Microbiol.">
        <title>The Global Catalogue of Microorganisms (GCM) 10K type strain sequencing project: providing services to taxonomists for standard genome sequencing and annotation.</title>
        <authorList>
            <consortium name="The Broad Institute Genomics Platform"/>
            <consortium name="The Broad Institute Genome Sequencing Center for Infectious Disease"/>
            <person name="Wu L."/>
            <person name="Ma J."/>
        </authorList>
    </citation>
    <scope>NUCLEOTIDE SEQUENCE [LARGE SCALE GENOMIC DNA]</scope>
    <source>
        <strain evidence="3">JCM 31890</strain>
    </source>
</reference>
<dbReference type="InterPro" id="IPR020835">
    <property type="entry name" value="Catalase_sf"/>
</dbReference>
<comment type="caution">
    <text evidence="2">The sequence shown here is derived from an EMBL/GenBank/DDBJ whole genome shotgun (WGS) entry which is preliminary data.</text>
</comment>
<keyword evidence="3" id="KW-1185">Reference proteome</keyword>
<accession>A0ABP8L4E6</accession>
<gene>
    <name evidence="2" type="ORF">GCM10023090_11910</name>
</gene>
<sequence>MTAIPLPSTDWAERIGADEPERFADYARRFAAIQAQRAQRYGPGRTLHRKPLAALQGTLQVLGDLPDFARHGLFAQPGTYATWVRLSNGGLDRAPDRVPDIRGFALRVLGVQGPSALGGDATPSQDFALINQEAFAFATTGPFVALVEAAARGPAALLGHLVRTHGLWALPRELAKFKRTVGRPFGGFATQAFYSAAPIACGPYAVRVRLVPAASNGAPDEAAAKDWGADMARRLRAGSLHWDLQLQYFASEAITPIEDASVDWPTPYTTVAKLALPQQNLDSAAAQAFATQVEGSVFDPWQALAAHRPLGEVQRARKVVYYASQQGRGVA</sequence>
<dbReference type="Gene3D" id="2.40.180.10">
    <property type="entry name" value="Catalase core domain"/>
    <property type="match status" value="1"/>
</dbReference>
<dbReference type="EMBL" id="BAABEX010000007">
    <property type="protein sequence ID" value="GAA4421869.1"/>
    <property type="molecule type" value="Genomic_DNA"/>
</dbReference>
<proteinExistence type="predicted"/>
<protein>
    <submittedName>
        <fullName evidence="2">Catalase family protein</fullName>
    </submittedName>
</protein>